<proteinExistence type="predicted"/>
<keyword evidence="2" id="KW-1185">Reference proteome</keyword>
<protein>
    <submittedName>
        <fullName evidence="1">Uncharacterized protein</fullName>
    </submittedName>
</protein>
<gene>
    <name evidence="1" type="ORF">DSO57_1019186</name>
</gene>
<reference evidence="1" key="1">
    <citation type="submission" date="2022-04" db="EMBL/GenBank/DDBJ databases">
        <title>Genome of the entomopathogenic fungus Entomophthora muscae.</title>
        <authorList>
            <person name="Elya C."/>
            <person name="Lovett B.R."/>
            <person name="Lee E."/>
            <person name="Macias A.M."/>
            <person name="Hajek A.E."/>
            <person name="De Bivort B.L."/>
            <person name="Kasson M.T."/>
            <person name="De Fine Licht H.H."/>
            <person name="Stajich J.E."/>
        </authorList>
    </citation>
    <scope>NUCLEOTIDE SEQUENCE</scope>
    <source>
        <strain evidence="1">Berkeley</strain>
    </source>
</reference>
<dbReference type="EMBL" id="QTSX02005056">
    <property type="protein sequence ID" value="KAJ9061572.1"/>
    <property type="molecule type" value="Genomic_DNA"/>
</dbReference>
<evidence type="ECO:0000313" key="1">
    <source>
        <dbReference type="EMBL" id="KAJ9061572.1"/>
    </source>
</evidence>
<organism evidence="1 2">
    <name type="scientific">Entomophthora muscae</name>
    <dbReference type="NCBI Taxonomy" id="34485"/>
    <lineage>
        <taxon>Eukaryota</taxon>
        <taxon>Fungi</taxon>
        <taxon>Fungi incertae sedis</taxon>
        <taxon>Zoopagomycota</taxon>
        <taxon>Entomophthoromycotina</taxon>
        <taxon>Entomophthoromycetes</taxon>
        <taxon>Entomophthorales</taxon>
        <taxon>Entomophthoraceae</taxon>
        <taxon>Entomophthora</taxon>
    </lineage>
</organism>
<name>A0ACC2SH02_9FUNG</name>
<accession>A0ACC2SH02</accession>
<sequence length="122" mass="12516">MQSNYFSLLFAAVSAVSTPADISTSDTSPFPIKATTANITEAHDLISNSTTSAENMTLSTDVPGNATNVAKLSLANASSMMKADNTTNVTISAVNGTFVNSTANETSTTSSDAAMKPIKLTS</sequence>
<comment type="caution">
    <text evidence="1">The sequence shown here is derived from an EMBL/GenBank/DDBJ whole genome shotgun (WGS) entry which is preliminary data.</text>
</comment>
<dbReference type="Proteomes" id="UP001165960">
    <property type="component" value="Unassembled WGS sequence"/>
</dbReference>
<evidence type="ECO:0000313" key="2">
    <source>
        <dbReference type="Proteomes" id="UP001165960"/>
    </source>
</evidence>